<evidence type="ECO:0000256" key="2">
    <source>
        <dbReference type="ARBA" id="ARBA00004696"/>
    </source>
</evidence>
<evidence type="ECO:0000256" key="3">
    <source>
        <dbReference type="ARBA" id="ARBA00012362"/>
    </source>
</evidence>
<keyword evidence="5" id="KW-0210">Decarboxylase</keyword>
<comment type="caution">
    <text evidence="10">The sequence shown here is derived from an EMBL/GenBank/DDBJ whole genome shotgun (WGS) entry which is preliminary data.</text>
</comment>
<keyword evidence="4" id="KW-0028">Amino-acid biosynthesis</keyword>
<dbReference type="EC" id="4.1.1.48" evidence="3"/>
<dbReference type="InterPro" id="IPR045186">
    <property type="entry name" value="Indole-3-glycerol_P_synth"/>
</dbReference>
<evidence type="ECO:0000259" key="9">
    <source>
        <dbReference type="Pfam" id="PF00218"/>
    </source>
</evidence>
<sequence length="238" mass="26201">MPIPVNNYSNALWNQYNSGRIPVIPDLKSRSPQEGDLLQGRDPVEIARILGDAGAPVLSVVTEPMHFGGTTELLQRIVRNTSLPVLRKDFINSSDQLRESVDLGASAVLLIASMLKKEQLFRLVEKAFKLGLEPLVETHNQAEINTMKDLQLSMIGINNRDIVNLEMDDGSVKTTEQLARLVNPGVLVLSESSISSPEEVERAIFAGAHAVLVGTAILQARDPAEMYRRLSIPRRTSL</sequence>
<dbReference type="Gene3D" id="3.20.20.70">
    <property type="entry name" value="Aldolase class I"/>
    <property type="match status" value="1"/>
</dbReference>
<dbReference type="InterPro" id="IPR011060">
    <property type="entry name" value="RibuloseP-bd_barrel"/>
</dbReference>
<dbReference type="SUPFAM" id="SSF51366">
    <property type="entry name" value="Ribulose-phoshate binding barrel"/>
    <property type="match status" value="1"/>
</dbReference>
<accession>A0A0W8E636</accession>
<dbReference type="AlphaFoldDB" id="A0A0W8E636"/>
<dbReference type="UniPathway" id="UPA00035">
    <property type="reaction ID" value="UER00043"/>
</dbReference>
<dbReference type="PANTHER" id="PTHR22854:SF2">
    <property type="entry name" value="INDOLE-3-GLYCEROL-PHOSPHATE SYNTHASE"/>
    <property type="match status" value="1"/>
</dbReference>
<feature type="domain" description="Indole-3-glycerol phosphate synthase" evidence="9">
    <location>
        <begin position="7"/>
        <end position="230"/>
    </location>
</feature>
<dbReference type="GO" id="GO:0004640">
    <property type="term" value="F:phosphoribosylanthranilate isomerase activity"/>
    <property type="evidence" value="ECO:0007669"/>
    <property type="project" value="TreeGrafter"/>
</dbReference>
<dbReference type="Pfam" id="PF00218">
    <property type="entry name" value="IGPS"/>
    <property type="match status" value="1"/>
</dbReference>
<evidence type="ECO:0000256" key="4">
    <source>
        <dbReference type="ARBA" id="ARBA00022605"/>
    </source>
</evidence>
<organism evidence="10">
    <name type="scientific">hydrocarbon metagenome</name>
    <dbReference type="NCBI Taxonomy" id="938273"/>
    <lineage>
        <taxon>unclassified sequences</taxon>
        <taxon>metagenomes</taxon>
        <taxon>ecological metagenomes</taxon>
    </lineage>
</organism>
<name>A0A0W8E636_9ZZZZ</name>
<dbReference type="CDD" id="cd00331">
    <property type="entry name" value="IGPS"/>
    <property type="match status" value="1"/>
</dbReference>
<evidence type="ECO:0000256" key="7">
    <source>
        <dbReference type="ARBA" id="ARBA00023141"/>
    </source>
</evidence>
<keyword evidence="6" id="KW-0822">Tryptophan biosynthesis</keyword>
<evidence type="ECO:0000256" key="5">
    <source>
        <dbReference type="ARBA" id="ARBA00022793"/>
    </source>
</evidence>
<evidence type="ECO:0000256" key="8">
    <source>
        <dbReference type="ARBA" id="ARBA00023239"/>
    </source>
</evidence>
<dbReference type="PANTHER" id="PTHR22854">
    <property type="entry name" value="TRYPTOPHAN BIOSYNTHESIS PROTEIN"/>
    <property type="match status" value="1"/>
</dbReference>
<gene>
    <name evidence="10" type="ORF">ASZ90_018522</name>
</gene>
<dbReference type="EMBL" id="LNQE01001860">
    <property type="protein sequence ID" value="KUG04076.1"/>
    <property type="molecule type" value="Genomic_DNA"/>
</dbReference>
<dbReference type="GO" id="GO:0004425">
    <property type="term" value="F:indole-3-glycerol-phosphate synthase activity"/>
    <property type="evidence" value="ECO:0007669"/>
    <property type="project" value="UniProtKB-EC"/>
</dbReference>
<evidence type="ECO:0000256" key="1">
    <source>
        <dbReference type="ARBA" id="ARBA00001633"/>
    </source>
</evidence>
<evidence type="ECO:0000256" key="6">
    <source>
        <dbReference type="ARBA" id="ARBA00022822"/>
    </source>
</evidence>
<evidence type="ECO:0000313" key="10">
    <source>
        <dbReference type="EMBL" id="KUG04076.1"/>
    </source>
</evidence>
<protein>
    <recommendedName>
        <fullName evidence="3">indole-3-glycerol-phosphate synthase</fullName>
        <ecNumber evidence="3">4.1.1.48</ecNumber>
    </recommendedName>
</protein>
<dbReference type="GO" id="GO:0000162">
    <property type="term" value="P:L-tryptophan biosynthetic process"/>
    <property type="evidence" value="ECO:0007669"/>
    <property type="project" value="UniProtKB-UniPathway"/>
</dbReference>
<dbReference type="InterPro" id="IPR013785">
    <property type="entry name" value="Aldolase_TIM"/>
</dbReference>
<keyword evidence="8 10" id="KW-0456">Lyase</keyword>
<dbReference type="InterPro" id="IPR013798">
    <property type="entry name" value="Indole-3-glycerol_P_synth_dom"/>
</dbReference>
<comment type="catalytic activity">
    <reaction evidence="1">
        <text>1-(2-carboxyphenylamino)-1-deoxy-D-ribulose 5-phosphate + H(+) = (1S,2R)-1-C-(indol-3-yl)glycerol 3-phosphate + CO2 + H2O</text>
        <dbReference type="Rhea" id="RHEA:23476"/>
        <dbReference type="ChEBI" id="CHEBI:15377"/>
        <dbReference type="ChEBI" id="CHEBI:15378"/>
        <dbReference type="ChEBI" id="CHEBI:16526"/>
        <dbReference type="ChEBI" id="CHEBI:58613"/>
        <dbReference type="ChEBI" id="CHEBI:58866"/>
        <dbReference type="EC" id="4.1.1.48"/>
    </reaction>
</comment>
<comment type="pathway">
    <text evidence="2">Amino-acid biosynthesis; L-tryptophan biosynthesis; L-tryptophan from chorismate: step 4/5.</text>
</comment>
<proteinExistence type="predicted"/>
<keyword evidence="7" id="KW-0057">Aromatic amino acid biosynthesis</keyword>
<reference evidence="10" key="1">
    <citation type="journal article" date="2015" name="Proc. Natl. Acad. Sci. U.S.A.">
        <title>Networks of energetic and metabolic interactions define dynamics in microbial communities.</title>
        <authorList>
            <person name="Embree M."/>
            <person name="Liu J.K."/>
            <person name="Al-Bassam M.M."/>
            <person name="Zengler K."/>
        </authorList>
    </citation>
    <scope>NUCLEOTIDE SEQUENCE</scope>
</reference>